<proteinExistence type="predicted"/>
<gene>
    <name evidence="1" type="ORF">SKA53_00235</name>
</gene>
<protein>
    <submittedName>
        <fullName evidence="1">Uncharacterized protein</fullName>
    </submittedName>
</protein>
<evidence type="ECO:0000313" key="1">
    <source>
        <dbReference type="EMBL" id="EAQ05357.1"/>
    </source>
</evidence>
<sequence>MKTSDIGAPFLVGREPCFEITLAPADDAFADGDTRRHAALTVQIADMPRAAAQKFGYLIDAK</sequence>
<evidence type="ECO:0000313" key="2">
    <source>
        <dbReference type="Proteomes" id="UP000004507"/>
    </source>
</evidence>
<organism evidence="1 2">
    <name type="scientific">Yoonia vestfoldensis SKA53</name>
    <dbReference type="NCBI Taxonomy" id="314232"/>
    <lineage>
        <taxon>Bacteria</taxon>
        <taxon>Pseudomonadati</taxon>
        <taxon>Pseudomonadota</taxon>
        <taxon>Alphaproteobacteria</taxon>
        <taxon>Rhodobacterales</taxon>
        <taxon>Paracoccaceae</taxon>
        <taxon>Yoonia</taxon>
    </lineage>
</organism>
<keyword evidence="2" id="KW-1185">Reference proteome</keyword>
<comment type="caution">
    <text evidence="1">The sequence shown here is derived from an EMBL/GenBank/DDBJ whole genome shotgun (WGS) entry which is preliminary data.</text>
</comment>
<dbReference type="AlphaFoldDB" id="A3V8Z4"/>
<dbReference type="Proteomes" id="UP000004507">
    <property type="component" value="Unassembled WGS sequence"/>
</dbReference>
<dbReference type="HOGENOM" id="CLU_2898858_0_0_5"/>
<reference evidence="1 2" key="1">
    <citation type="submission" date="2006-01" db="EMBL/GenBank/DDBJ databases">
        <authorList>
            <person name="Hagstrom A."/>
            <person name="Ferriera S."/>
            <person name="Johnson J."/>
            <person name="Kravitz S."/>
            <person name="Halpern A."/>
            <person name="Remington K."/>
            <person name="Beeson K."/>
            <person name="Tran B."/>
            <person name="Rogers Y.-H."/>
            <person name="Friedman R."/>
            <person name="Venter J.C."/>
        </authorList>
    </citation>
    <scope>NUCLEOTIDE SEQUENCE [LARGE SCALE GENOMIC DNA]</scope>
    <source>
        <strain evidence="1 2">SKA53</strain>
    </source>
</reference>
<dbReference type="EMBL" id="AAMS01000010">
    <property type="protein sequence ID" value="EAQ05357.1"/>
    <property type="molecule type" value="Genomic_DNA"/>
</dbReference>
<name>A3V8Z4_9RHOB</name>
<dbReference type="STRING" id="314232.SKA53_00235"/>
<accession>A3V8Z4</accession>